<reference evidence="2" key="1">
    <citation type="submission" date="2020-06" db="EMBL/GenBank/DDBJ databases">
        <title>Draft genome of Bugula neritina, a colonial animal packing powerful symbionts and potential medicines.</title>
        <authorList>
            <person name="Rayko M."/>
        </authorList>
    </citation>
    <scope>NUCLEOTIDE SEQUENCE [LARGE SCALE GENOMIC DNA]</scope>
    <source>
        <strain evidence="2">Kwan_BN1</strain>
    </source>
</reference>
<feature type="compositionally biased region" description="Polar residues" evidence="1">
    <location>
        <begin position="270"/>
        <end position="280"/>
    </location>
</feature>
<dbReference type="AlphaFoldDB" id="A0A7J7JQH5"/>
<organism evidence="2 3">
    <name type="scientific">Bugula neritina</name>
    <name type="common">Brown bryozoan</name>
    <name type="synonym">Sertularia neritina</name>
    <dbReference type="NCBI Taxonomy" id="10212"/>
    <lineage>
        <taxon>Eukaryota</taxon>
        <taxon>Metazoa</taxon>
        <taxon>Spiralia</taxon>
        <taxon>Lophotrochozoa</taxon>
        <taxon>Bryozoa</taxon>
        <taxon>Gymnolaemata</taxon>
        <taxon>Cheilostomatida</taxon>
        <taxon>Flustrina</taxon>
        <taxon>Buguloidea</taxon>
        <taxon>Bugulidae</taxon>
        <taxon>Bugula</taxon>
    </lineage>
</organism>
<dbReference type="Proteomes" id="UP000593567">
    <property type="component" value="Unassembled WGS sequence"/>
</dbReference>
<comment type="caution">
    <text evidence="2">The sequence shown here is derived from an EMBL/GenBank/DDBJ whole genome shotgun (WGS) entry which is preliminary data.</text>
</comment>
<keyword evidence="3" id="KW-1185">Reference proteome</keyword>
<feature type="region of interest" description="Disordered" evidence="1">
    <location>
        <begin position="260"/>
        <end position="280"/>
    </location>
</feature>
<gene>
    <name evidence="2" type="ORF">EB796_013453</name>
</gene>
<name>A0A7J7JQH5_BUGNE</name>
<sequence length="280" mass="31478">MMWYHGMCQDMSDKDVANLHKLKDKPGVKWFCSSCTLEIEMTMKGNGDVGMTSAANNGVMNGKLGKIEDMVMKLAGALSSNQAKIEDRMQKLEVSYAQAVSSNLDGVKTAQQLNSDAKAQFSQILEHQQAEYRKKNAIIYGVEPEAGRTTMDKIQELMEDVSFPTAAKPLTAKRLQTSQSSVGMKPGPIKLEFSDEGSKWTFLKRANATLRPKNIYCKLDESKALRDQQYRLRQQIKEMKEQDESGTQYRIRNMKIQAKSTGDWEHLPTGRTTISQPSAH</sequence>
<evidence type="ECO:0000256" key="1">
    <source>
        <dbReference type="SAM" id="MobiDB-lite"/>
    </source>
</evidence>
<dbReference type="EMBL" id="VXIV02001973">
    <property type="protein sequence ID" value="KAF6028227.1"/>
    <property type="molecule type" value="Genomic_DNA"/>
</dbReference>
<evidence type="ECO:0000313" key="3">
    <source>
        <dbReference type="Proteomes" id="UP000593567"/>
    </source>
</evidence>
<evidence type="ECO:0000313" key="2">
    <source>
        <dbReference type="EMBL" id="KAF6028227.1"/>
    </source>
</evidence>
<protein>
    <submittedName>
        <fullName evidence="2">Uncharacterized protein</fullName>
    </submittedName>
</protein>
<accession>A0A7J7JQH5</accession>
<dbReference type="OrthoDB" id="6059368at2759"/>
<proteinExistence type="predicted"/>